<dbReference type="AlphaFoldDB" id="A0A0L0WBG4"/>
<protein>
    <recommendedName>
        <fullName evidence="1">O-methyltransferase dimerisation domain-containing protein</fullName>
    </recommendedName>
</protein>
<dbReference type="RefSeq" id="WP_050355198.1">
    <property type="nucleotide sequence ID" value="NZ_LGSS01000006.1"/>
</dbReference>
<dbReference type="Gene3D" id="3.40.50.150">
    <property type="entry name" value="Vaccinia Virus protein VP39"/>
    <property type="match status" value="1"/>
</dbReference>
<dbReference type="SUPFAM" id="SSF53335">
    <property type="entry name" value="S-adenosyl-L-methionine-dependent methyltransferases"/>
    <property type="match status" value="1"/>
</dbReference>
<organism evidence="2 3">
    <name type="scientific">Gottschalkia purinilytica</name>
    <name type="common">Clostridium purinilyticum</name>
    <dbReference type="NCBI Taxonomy" id="1503"/>
    <lineage>
        <taxon>Bacteria</taxon>
        <taxon>Bacillati</taxon>
        <taxon>Bacillota</taxon>
        <taxon>Tissierellia</taxon>
        <taxon>Tissierellales</taxon>
        <taxon>Gottschalkiaceae</taxon>
        <taxon>Gottschalkia</taxon>
    </lineage>
</organism>
<dbReference type="InterPro" id="IPR029063">
    <property type="entry name" value="SAM-dependent_MTases_sf"/>
</dbReference>
<dbReference type="InterPro" id="IPR036388">
    <property type="entry name" value="WH-like_DNA-bd_sf"/>
</dbReference>
<dbReference type="Gene3D" id="1.10.10.10">
    <property type="entry name" value="Winged helix-like DNA-binding domain superfamily/Winged helix DNA-binding domain"/>
    <property type="match status" value="1"/>
</dbReference>
<name>A0A0L0WBG4_GOTPU</name>
<dbReference type="InterPro" id="IPR012967">
    <property type="entry name" value="COMT_dimerisation"/>
</dbReference>
<dbReference type="OrthoDB" id="9790390at2"/>
<accession>A0A0L0WBG4</accession>
<evidence type="ECO:0000313" key="3">
    <source>
        <dbReference type="Proteomes" id="UP000037267"/>
    </source>
</evidence>
<dbReference type="STRING" id="1503.CLPU_6c01710"/>
<sequence>MNRESNLVDIVIPEKIEIINNLTESFKAHQVLIAALEVGLFDWIYENGESTREEIIEGIKINGMFSRSFLSTLLSLGFLQLNSDKYTNTEVTNKFLVSKSKYYQGNWIKRNTGSSSKWNNLKDNIIAKEENDSTSDDNLELSLIKGLQERSLRGELQNIVGHVTSWNGFSKSKKILDMGDEYGLYSIALSQLNSNLTGTILSNSHDIKVTEKYIAKYNLANKLKILQNDATSNEIDANNDIVLVSHSLYKHRKKLGDIFDNINKLLKEGGLAVFNHWFCGPGCGSSNGLKELDKSLFSGGHPLCHSEKFAKLLEDYGFELIKTLDIPSYNGISKLHMAIKIKE</sequence>
<dbReference type="Pfam" id="PF08100">
    <property type="entry name" value="Dimerisation"/>
    <property type="match status" value="1"/>
</dbReference>
<evidence type="ECO:0000259" key="1">
    <source>
        <dbReference type="Pfam" id="PF08100"/>
    </source>
</evidence>
<dbReference type="GO" id="GO:0046983">
    <property type="term" value="F:protein dimerization activity"/>
    <property type="evidence" value="ECO:0007669"/>
    <property type="project" value="InterPro"/>
</dbReference>
<evidence type="ECO:0000313" key="2">
    <source>
        <dbReference type="EMBL" id="KNF08685.1"/>
    </source>
</evidence>
<proteinExistence type="predicted"/>
<dbReference type="EMBL" id="LGSS01000006">
    <property type="protein sequence ID" value="KNF08685.1"/>
    <property type="molecule type" value="Genomic_DNA"/>
</dbReference>
<feature type="domain" description="O-methyltransferase dimerisation" evidence="1">
    <location>
        <begin position="22"/>
        <end position="98"/>
    </location>
</feature>
<reference evidence="3" key="1">
    <citation type="submission" date="2015-07" db="EMBL/GenBank/DDBJ databases">
        <title>Draft genome sequence of the purine-degrading Gottschalkia purinilyticum DSM 1384 (formerly Clostridium purinilyticum).</title>
        <authorList>
            <person name="Poehlein A."/>
            <person name="Schiel-Bengelsdorf B."/>
            <person name="Bengelsdorf F.R."/>
            <person name="Daniel R."/>
            <person name="Duerre P."/>
        </authorList>
    </citation>
    <scope>NUCLEOTIDE SEQUENCE [LARGE SCALE GENOMIC DNA]</scope>
    <source>
        <strain evidence="3">DSM 1384</strain>
    </source>
</reference>
<comment type="caution">
    <text evidence="2">The sequence shown here is derived from an EMBL/GenBank/DDBJ whole genome shotgun (WGS) entry which is preliminary data.</text>
</comment>
<gene>
    <name evidence="2" type="ORF">CLPU_6c01710</name>
</gene>
<dbReference type="Proteomes" id="UP000037267">
    <property type="component" value="Unassembled WGS sequence"/>
</dbReference>
<keyword evidence="3" id="KW-1185">Reference proteome</keyword>